<organism evidence="1 2">
    <name type="scientific">Mycena maculata</name>
    <dbReference type="NCBI Taxonomy" id="230809"/>
    <lineage>
        <taxon>Eukaryota</taxon>
        <taxon>Fungi</taxon>
        <taxon>Dikarya</taxon>
        <taxon>Basidiomycota</taxon>
        <taxon>Agaricomycotina</taxon>
        <taxon>Agaricomycetes</taxon>
        <taxon>Agaricomycetidae</taxon>
        <taxon>Agaricales</taxon>
        <taxon>Marasmiineae</taxon>
        <taxon>Mycenaceae</taxon>
        <taxon>Mycena</taxon>
    </lineage>
</organism>
<dbReference type="AlphaFoldDB" id="A0AAD7HW24"/>
<accession>A0AAD7HW24</accession>
<gene>
    <name evidence="1" type="ORF">DFH07DRAFT_757234</name>
</gene>
<evidence type="ECO:0000313" key="1">
    <source>
        <dbReference type="EMBL" id="KAJ7728431.1"/>
    </source>
</evidence>
<dbReference type="Pfam" id="PF18759">
    <property type="entry name" value="Plavaka"/>
    <property type="match status" value="1"/>
</dbReference>
<sequence length="274" mass="31703">MISKACFTPHRRLPSKTQCLDKYLQSELARCRGPPNREKPWEPFRTQLDFEVSEFAQENMLNRKATDKLISLIRRCAVNLDNFTIQNYSDMNKQWEGASKKCTKFQRYDVAVKYKGVDQIFEMHAQPLWDWTLDLIQDPRLASFFIWDAQRNYKYNGVRFIHFYTEPWTADTYWETQVYNPDAKLCPYIIYVDKSKLSSFGTEKVYPIIARLANIVVGIRNGNEWGGGQVVGSLPVVKDDTAESSKPGYVDFTNTTDTSISASPYVGQIHMGSR</sequence>
<dbReference type="Proteomes" id="UP001215280">
    <property type="component" value="Unassembled WGS sequence"/>
</dbReference>
<keyword evidence="2" id="KW-1185">Reference proteome</keyword>
<dbReference type="InterPro" id="IPR041078">
    <property type="entry name" value="Plavaka"/>
</dbReference>
<name>A0AAD7HW24_9AGAR</name>
<comment type="caution">
    <text evidence="1">The sequence shown here is derived from an EMBL/GenBank/DDBJ whole genome shotgun (WGS) entry which is preliminary data.</text>
</comment>
<proteinExistence type="predicted"/>
<dbReference type="EMBL" id="JARJLG010000205">
    <property type="protein sequence ID" value="KAJ7728431.1"/>
    <property type="molecule type" value="Genomic_DNA"/>
</dbReference>
<protein>
    <submittedName>
        <fullName evidence="1">Uncharacterized protein</fullName>
    </submittedName>
</protein>
<reference evidence="1" key="1">
    <citation type="submission" date="2023-03" db="EMBL/GenBank/DDBJ databases">
        <title>Massive genome expansion in bonnet fungi (Mycena s.s.) driven by repeated elements and novel gene families across ecological guilds.</title>
        <authorList>
            <consortium name="Lawrence Berkeley National Laboratory"/>
            <person name="Harder C.B."/>
            <person name="Miyauchi S."/>
            <person name="Viragh M."/>
            <person name="Kuo A."/>
            <person name="Thoen E."/>
            <person name="Andreopoulos B."/>
            <person name="Lu D."/>
            <person name="Skrede I."/>
            <person name="Drula E."/>
            <person name="Henrissat B."/>
            <person name="Morin E."/>
            <person name="Kohler A."/>
            <person name="Barry K."/>
            <person name="LaButti K."/>
            <person name="Morin E."/>
            <person name="Salamov A."/>
            <person name="Lipzen A."/>
            <person name="Mereny Z."/>
            <person name="Hegedus B."/>
            <person name="Baldrian P."/>
            <person name="Stursova M."/>
            <person name="Weitz H."/>
            <person name="Taylor A."/>
            <person name="Grigoriev I.V."/>
            <person name="Nagy L.G."/>
            <person name="Martin F."/>
            <person name="Kauserud H."/>
        </authorList>
    </citation>
    <scope>NUCLEOTIDE SEQUENCE</scope>
    <source>
        <strain evidence="1">CBHHK188m</strain>
    </source>
</reference>
<evidence type="ECO:0000313" key="2">
    <source>
        <dbReference type="Proteomes" id="UP001215280"/>
    </source>
</evidence>